<dbReference type="GeneID" id="83059039"/>
<dbReference type="Proteomes" id="UP000093044">
    <property type="component" value="Chromosome"/>
</dbReference>
<evidence type="ECO:0000313" key="5">
    <source>
        <dbReference type="EMBL" id="ANZ46188.1"/>
    </source>
</evidence>
<evidence type="ECO:0000256" key="2">
    <source>
        <dbReference type="ARBA" id="ARBA00022723"/>
    </source>
</evidence>
<dbReference type="GO" id="GO:0009014">
    <property type="term" value="F:succinyl-diaminopimelate desuccinylase activity"/>
    <property type="evidence" value="ECO:0007669"/>
    <property type="project" value="TreeGrafter"/>
</dbReference>
<feature type="domain" description="Peptidase M20 dimerisation" evidence="4">
    <location>
        <begin position="196"/>
        <end position="352"/>
    </location>
</feature>
<dbReference type="GO" id="GO:0046872">
    <property type="term" value="F:metal ion binding"/>
    <property type="evidence" value="ECO:0007669"/>
    <property type="project" value="UniProtKB-KW"/>
</dbReference>
<dbReference type="PANTHER" id="PTHR43270">
    <property type="entry name" value="BETA-ALA-HIS DIPEPTIDASE"/>
    <property type="match status" value="1"/>
</dbReference>
<sequence length="455" mass="50799">MNDHDVTAVYRYIDENMELYLGWLMEAVRQPSVSMYNAGMGEMASICARFLEDKLGLKAEMIETGGSPYIYAHLDEGAKDTLAFYNHYDVMPAEPLEEWESPPFEPVVRDGRLWGRGVADNKGSMFSRICAVHACKQVYGKLPVNLKFFYDGEEEIGSPHLDDFVRANGGLLKCDGFFWEGGSRDLERGRPHITLGVKGICKIELSCRTAGRDLHSANAAIVANPFWRLVWALASMKNEKEEILIDGYTDDIVPLSDKERKIIHDMSFDEQASLKSYGIGSFLNGERGNSLKERLVNSPTININGFRGPSNDAETKTVLPGAASVFLDLRLAAGQTPERALKKIREHLDAKGFKDIEVKLKSSYEPFRTSCESTLMRAAAESAREIYGMEPNIILNDWGSSGVCSVCGRLDIPCIMIGVMNEDSREHAPNENIYLEDYNCAMKMIASIITKLPDM</sequence>
<protein>
    <recommendedName>
        <fullName evidence="4">Peptidase M20 dimerisation domain-containing protein</fullName>
    </recommendedName>
</protein>
<reference evidence="5" key="1">
    <citation type="submission" date="2016-08" db="EMBL/GenBank/DDBJ databases">
        <title>Complete genome of Cloacibacillus porcorum.</title>
        <authorList>
            <person name="Looft T."/>
            <person name="Bayles D.O."/>
            <person name="Alt D.P."/>
        </authorList>
    </citation>
    <scope>NUCLEOTIDE SEQUENCE [LARGE SCALE GENOMIC DNA]</scope>
    <source>
        <strain evidence="5">CL-84</strain>
    </source>
</reference>
<name>A0A1B2I878_9BACT</name>
<dbReference type="STRING" id="1197717.BED41_14415"/>
<keyword evidence="1" id="KW-0645">Protease</keyword>
<dbReference type="GO" id="GO:0006508">
    <property type="term" value="P:proteolysis"/>
    <property type="evidence" value="ECO:0007669"/>
    <property type="project" value="UniProtKB-KW"/>
</dbReference>
<dbReference type="InterPro" id="IPR002933">
    <property type="entry name" value="Peptidase_M20"/>
</dbReference>
<keyword evidence="3" id="KW-0378">Hydrolase</keyword>
<dbReference type="SUPFAM" id="SSF53187">
    <property type="entry name" value="Zn-dependent exopeptidases"/>
    <property type="match status" value="1"/>
</dbReference>
<dbReference type="Pfam" id="PF07687">
    <property type="entry name" value="M20_dimer"/>
    <property type="match status" value="1"/>
</dbReference>
<dbReference type="GO" id="GO:0005829">
    <property type="term" value="C:cytosol"/>
    <property type="evidence" value="ECO:0007669"/>
    <property type="project" value="TreeGrafter"/>
</dbReference>
<dbReference type="NCBIfam" id="NF005034">
    <property type="entry name" value="PRK06446.1"/>
    <property type="match status" value="1"/>
</dbReference>
<dbReference type="KEGG" id="cpor:BED41_14415"/>
<evidence type="ECO:0000256" key="1">
    <source>
        <dbReference type="ARBA" id="ARBA00022670"/>
    </source>
</evidence>
<dbReference type="OrthoDB" id="9761532at2"/>
<dbReference type="InterPro" id="IPR011650">
    <property type="entry name" value="Peptidase_M20_dimer"/>
</dbReference>
<evidence type="ECO:0000259" key="4">
    <source>
        <dbReference type="Pfam" id="PF07687"/>
    </source>
</evidence>
<dbReference type="EMBL" id="CP016757">
    <property type="protein sequence ID" value="ANZ46188.1"/>
    <property type="molecule type" value="Genomic_DNA"/>
</dbReference>
<keyword evidence="2" id="KW-0479">Metal-binding</keyword>
<proteinExistence type="predicted"/>
<dbReference type="InterPro" id="IPR051458">
    <property type="entry name" value="Cyt/Met_Dipeptidase"/>
</dbReference>
<dbReference type="PANTHER" id="PTHR43270:SF8">
    <property type="entry name" value="DI- AND TRIPEPTIDASE DUG2-RELATED"/>
    <property type="match status" value="1"/>
</dbReference>
<organism evidence="5 6">
    <name type="scientific">Cloacibacillus porcorum</name>
    <dbReference type="NCBI Taxonomy" id="1197717"/>
    <lineage>
        <taxon>Bacteria</taxon>
        <taxon>Thermotogati</taxon>
        <taxon>Synergistota</taxon>
        <taxon>Synergistia</taxon>
        <taxon>Synergistales</taxon>
        <taxon>Synergistaceae</taxon>
        <taxon>Cloacibacillus</taxon>
    </lineage>
</organism>
<gene>
    <name evidence="5" type="ORF">BED41_14415</name>
</gene>
<dbReference type="AlphaFoldDB" id="A0A1B2I878"/>
<dbReference type="RefSeq" id="WP_066747878.1">
    <property type="nucleotide sequence ID" value="NZ_CP016757.1"/>
</dbReference>
<dbReference type="Gene3D" id="3.30.70.360">
    <property type="match status" value="1"/>
</dbReference>
<dbReference type="Gene3D" id="3.40.630.10">
    <property type="entry name" value="Zn peptidases"/>
    <property type="match status" value="1"/>
</dbReference>
<dbReference type="GO" id="GO:0009089">
    <property type="term" value="P:lysine biosynthetic process via diaminopimelate"/>
    <property type="evidence" value="ECO:0007669"/>
    <property type="project" value="TreeGrafter"/>
</dbReference>
<evidence type="ECO:0000313" key="6">
    <source>
        <dbReference type="Proteomes" id="UP000093044"/>
    </source>
</evidence>
<keyword evidence="6" id="KW-1185">Reference proteome</keyword>
<dbReference type="Pfam" id="PF01546">
    <property type="entry name" value="Peptidase_M20"/>
    <property type="match status" value="1"/>
</dbReference>
<dbReference type="GO" id="GO:0008233">
    <property type="term" value="F:peptidase activity"/>
    <property type="evidence" value="ECO:0007669"/>
    <property type="project" value="UniProtKB-KW"/>
</dbReference>
<evidence type="ECO:0000256" key="3">
    <source>
        <dbReference type="ARBA" id="ARBA00022801"/>
    </source>
</evidence>
<accession>A0A1B2I878</accession>